<feature type="compositionally biased region" description="Basic and acidic residues" evidence="1">
    <location>
        <begin position="239"/>
        <end position="256"/>
    </location>
</feature>
<dbReference type="OrthoDB" id="7776691at2759"/>
<evidence type="ECO:0000256" key="1">
    <source>
        <dbReference type="SAM" id="MobiDB-lite"/>
    </source>
</evidence>
<feature type="compositionally biased region" description="Low complexity" evidence="1">
    <location>
        <begin position="65"/>
        <end position="76"/>
    </location>
</feature>
<dbReference type="AlphaFoldDB" id="A0A9J6C010"/>
<evidence type="ECO:0000313" key="4">
    <source>
        <dbReference type="Proteomes" id="UP001107558"/>
    </source>
</evidence>
<feature type="region of interest" description="Disordered" evidence="1">
    <location>
        <begin position="56"/>
        <end position="87"/>
    </location>
</feature>
<accession>A0A9J6C010</accession>
<gene>
    <name evidence="3" type="ORF">PVAND_004738</name>
</gene>
<evidence type="ECO:0000313" key="3">
    <source>
        <dbReference type="EMBL" id="KAG5674790.1"/>
    </source>
</evidence>
<dbReference type="EMBL" id="JADBJN010000002">
    <property type="protein sequence ID" value="KAG5674790.1"/>
    <property type="molecule type" value="Genomic_DNA"/>
</dbReference>
<name>A0A9J6C010_POLVA</name>
<dbReference type="Proteomes" id="UP001107558">
    <property type="component" value="Chromosome 2"/>
</dbReference>
<keyword evidence="4" id="KW-1185">Reference proteome</keyword>
<keyword evidence="2" id="KW-0732">Signal</keyword>
<proteinExistence type="predicted"/>
<evidence type="ECO:0000256" key="2">
    <source>
        <dbReference type="SAM" id="SignalP"/>
    </source>
</evidence>
<feature type="chain" id="PRO_5039907031" evidence="2">
    <location>
        <begin position="23"/>
        <end position="264"/>
    </location>
</feature>
<sequence length="264" mass="29686">MKSIGFLPLFLNLLILNHGLLAIAVSPKLDFGQSEVVEVKKEIKTGKIKGLRVTVESSELKESKSSNSDSSASSDSSENKKTVGVRTDVTFEITSGETNDTKTVDEKEIGKEDDNASIPVVPVFKGTSDRRENPASSAPPVRRPVFTDNRNFYGNADRENEHGWKQSIPQYAIWTTERYNRRFDQPPPVFHHRGSSGNNQFDIFRKPSNFIPYHIHHSGHHHHVPCTCKEYPGPSLDEHVFKPQTNKVDDKLEKPFSKTSSSSR</sequence>
<protein>
    <submittedName>
        <fullName evidence="3">Uncharacterized protein</fullName>
    </submittedName>
</protein>
<feature type="signal peptide" evidence="2">
    <location>
        <begin position="1"/>
        <end position="22"/>
    </location>
</feature>
<feature type="region of interest" description="Disordered" evidence="1">
    <location>
        <begin position="125"/>
        <end position="148"/>
    </location>
</feature>
<organism evidence="3 4">
    <name type="scientific">Polypedilum vanderplanki</name>
    <name type="common">Sleeping chironomid midge</name>
    <dbReference type="NCBI Taxonomy" id="319348"/>
    <lineage>
        <taxon>Eukaryota</taxon>
        <taxon>Metazoa</taxon>
        <taxon>Ecdysozoa</taxon>
        <taxon>Arthropoda</taxon>
        <taxon>Hexapoda</taxon>
        <taxon>Insecta</taxon>
        <taxon>Pterygota</taxon>
        <taxon>Neoptera</taxon>
        <taxon>Endopterygota</taxon>
        <taxon>Diptera</taxon>
        <taxon>Nematocera</taxon>
        <taxon>Chironomoidea</taxon>
        <taxon>Chironomidae</taxon>
        <taxon>Chironominae</taxon>
        <taxon>Polypedilum</taxon>
        <taxon>Polypedilum</taxon>
    </lineage>
</organism>
<reference evidence="3" key="1">
    <citation type="submission" date="2021-03" db="EMBL/GenBank/DDBJ databases">
        <title>Chromosome level genome of the anhydrobiotic midge Polypedilum vanderplanki.</title>
        <authorList>
            <person name="Yoshida Y."/>
            <person name="Kikawada T."/>
            <person name="Gusev O."/>
        </authorList>
    </citation>
    <scope>NUCLEOTIDE SEQUENCE</scope>
    <source>
        <strain evidence="3">NIAS01</strain>
        <tissue evidence="3">Whole body or cell culture</tissue>
    </source>
</reference>
<feature type="region of interest" description="Disordered" evidence="1">
    <location>
        <begin position="239"/>
        <end position="264"/>
    </location>
</feature>
<comment type="caution">
    <text evidence="3">The sequence shown here is derived from an EMBL/GenBank/DDBJ whole genome shotgun (WGS) entry which is preliminary data.</text>
</comment>